<gene>
    <name evidence="1" type="ORF">E2C01_057298</name>
</gene>
<sequence length="95" mass="11004">MTNRETITKLIKENNRYETPEEMSELMNESFKSVFNEEGDFIEPNNQATQKELRNIVVHKQRISKLLEGVDVRKAMGPDGVSGWTLRECRDQSGM</sequence>
<dbReference type="AlphaFoldDB" id="A0A5B7H2Z7"/>
<dbReference type="EMBL" id="VSRR010020528">
    <property type="protein sequence ID" value="MPC63204.1"/>
    <property type="molecule type" value="Genomic_DNA"/>
</dbReference>
<protein>
    <submittedName>
        <fullName evidence="1">Uncharacterized protein</fullName>
    </submittedName>
</protein>
<reference evidence="1 2" key="1">
    <citation type="submission" date="2019-05" db="EMBL/GenBank/DDBJ databases">
        <title>Another draft genome of Portunus trituberculatus and its Hox gene families provides insights of decapod evolution.</title>
        <authorList>
            <person name="Jeong J.-H."/>
            <person name="Song I."/>
            <person name="Kim S."/>
            <person name="Choi T."/>
            <person name="Kim D."/>
            <person name="Ryu S."/>
            <person name="Kim W."/>
        </authorList>
    </citation>
    <scope>NUCLEOTIDE SEQUENCE [LARGE SCALE GENOMIC DNA]</scope>
    <source>
        <tissue evidence="1">Muscle</tissue>
    </source>
</reference>
<accession>A0A5B7H2Z7</accession>
<comment type="caution">
    <text evidence="1">The sequence shown here is derived from an EMBL/GenBank/DDBJ whole genome shotgun (WGS) entry which is preliminary data.</text>
</comment>
<name>A0A5B7H2Z7_PORTR</name>
<proteinExistence type="predicted"/>
<dbReference type="Proteomes" id="UP000324222">
    <property type="component" value="Unassembled WGS sequence"/>
</dbReference>
<evidence type="ECO:0000313" key="2">
    <source>
        <dbReference type="Proteomes" id="UP000324222"/>
    </source>
</evidence>
<evidence type="ECO:0000313" key="1">
    <source>
        <dbReference type="EMBL" id="MPC63204.1"/>
    </source>
</evidence>
<organism evidence="1 2">
    <name type="scientific">Portunus trituberculatus</name>
    <name type="common">Swimming crab</name>
    <name type="synonym">Neptunus trituberculatus</name>
    <dbReference type="NCBI Taxonomy" id="210409"/>
    <lineage>
        <taxon>Eukaryota</taxon>
        <taxon>Metazoa</taxon>
        <taxon>Ecdysozoa</taxon>
        <taxon>Arthropoda</taxon>
        <taxon>Crustacea</taxon>
        <taxon>Multicrustacea</taxon>
        <taxon>Malacostraca</taxon>
        <taxon>Eumalacostraca</taxon>
        <taxon>Eucarida</taxon>
        <taxon>Decapoda</taxon>
        <taxon>Pleocyemata</taxon>
        <taxon>Brachyura</taxon>
        <taxon>Eubrachyura</taxon>
        <taxon>Portunoidea</taxon>
        <taxon>Portunidae</taxon>
        <taxon>Portuninae</taxon>
        <taxon>Portunus</taxon>
    </lineage>
</organism>
<keyword evidence="2" id="KW-1185">Reference proteome</keyword>